<evidence type="ECO:0000259" key="2">
    <source>
        <dbReference type="Pfam" id="PF09992"/>
    </source>
</evidence>
<dbReference type="EMBL" id="JADKYB010000038">
    <property type="protein sequence ID" value="MBM9510493.1"/>
    <property type="molecule type" value="Genomic_DNA"/>
</dbReference>
<dbReference type="PANTHER" id="PTHR40446:SF2">
    <property type="entry name" value="N-ACETYLGLUCOSAMINE-1-PHOSPHODIESTER ALPHA-N-ACETYLGLUCOSAMINIDASE"/>
    <property type="match status" value="1"/>
</dbReference>
<dbReference type="GO" id="GO:0016798">
    <property type="term" value="F:hydrolase activity, acting on glycosyl bonds"/>
    <property type="evidence" value="ECO:0007669"/>
    <property type="project" value="UniProtKB-KW"/>
</dbReference>
<feature type="signal peptide" evidence="1">
    <location>
        <begin position="1"/>
        <end position="34"/>
    </location>
</feature>
<dbReference type="PANTHER" id="PTHR40446">
    <property type="entry name" value="N-ACETYLGLUCOSAMINE-1-PHOSPHODIESTER ALPHA-N-ACETYLGLUCOSAMINIDASE"/>
    <property type="match status" value="1"/>
</dbReference>
<protein>
    <submittedName>
        <fullName evidence="3">Phosphodiester glycosidase family protein</fullName>
    </submittedName>
</protein>
<feature type="domain" description="Phosphodiester glycosidase" evidence="2">
    <location>
        <begin position="347"/>
        <end position="527"/>
    </location>
</feature>
<dbReference type="InterPro" id="IPR018711">
    <property type="entry name" value="NAGPA"/>
</dbReference>
<dbReference type="Pfam" id="PF09992">
    <property type="entry name" value="NAGPA"/>
    <property type="match status" value="1"/>
</dbReference>
<keyword evidence="4" id="KW-1185">Reference proteome</keyword>
<dbReference type="Proteomes" id="UP000749040">
    <property type="component" value="Unassembled WGS sequence"/>
</dbReference>
<keyword evidence="1" id="KW-0732">Signal</keyword>
<name>A0ABS2U4E9_9ACTN</name>
<dbReference type="InterPro" id="IPR036680">
    <property type="entry name" value="SPOR-like_sf"/>
</dbReference>
<keyword evidence="3" id="KW-0378">Hydrolase</keyword>
<dbReference type="SUPFAM" id="SSF110997">
    <property type="entry name" value="Sporulation related repeat"/>
    <property type="match status" value="1"/>
</dbReference>
<proteinExistence type="predicted"/>
<feature type="chain" id="PRO_5047052916" evidence="1">
    <location>
        <begin position="35"/>
        <end position="531"/>
    </location>
</feature>
<evidence type="ECO:0000256" key="1">
    <source>
        <dbReference type="SAM" id="SignalP"/>
    </source>
</evidence>
<evidence type="ECO:0000313" key="3">
    <source>
        <dbReference type="EMBL" id="MBM9510493.1"/>
    </source>
</evidence>
<comment type="caution">
    <text evidence="3">The sequence shown here is derived from an EMBL/GenBank/DDBJ whole genome shotgun (WGS) entry which is preliminary data.</text>
</comment>
<organism evidence="3 4">
    <name type="scientific">Actinacidiphila acididurans</name>
    <dbReference type="NCBI Taxonomy" id="2784346"/>
    <lineage>
        <taxon>Bacteria</taxon>
        <taxon>Bacillati</taxon>
        <taxon>Actinomycetota</taxon>
        <taxon>Actinomycetes</taxon>
        <taxon>Kitasatosporales</taxon>
        <taxon>Streptomycetaceae</taxon>
        <taxon>Actinacidiphila</taxon>
    </lineage>
</organism>
<dbReference type="Gene3D" id="3.30.70.1070">
    <property type="entry name" value="Sporulation related repeat"/>
    <property type="match status" value="1"/>
</dbReference>
<reference evidence="3 4" key="1">
    <citation type="submission" date="2021-01" db="EMBL/GenBank/DDBJ databases">
        <title>Streptomyces acididurans sp. nov., isolated from a peat swamp forest soil.</title>
        <authorList>
            <person name="Chantavorakit T."/>
            <person name="Duangmal K."/>
        </authorList>
    </citation>
    <scope>NUCLEOTIDE SEQUENCE [LARGE SCALE GENOMIC DNA]</scope>
    <source>
        <strain evidence="3 4">KK5PA1</strain>
    </source>
</reference>
<keyword evidence="3" id="KW-0326">Glycosidase</keyword>
<evidence type="ECO:0000313" key="4">
    <source>
        <dbReference type="Proteomes" id="UP000749040"/>
    </source>
</evidence>
<accession>A0ABS2U4E9</accession>
<gene>
    <name evidence="3" type="ORF">ITX44_39215</name>
</gene>
<sequence length="531" mass="53733">MAAMARIRSGRSVLGAVAVVAAVAPLGLTGPARAQEPAAGPQATWTVQDVAPGVQVRTGTIRDASAAPSWTVTVKDPGTSRLTGAAVDVEVGPQAWAQQTAAQLTGAGYRPRVETVAWPDYADTPHGAMGQRVRIGSYATQAQAQSVASAIAATGFHTAVEWTGYDAEQPADVENVHVAVIDPHRFTGTVEGTHDGSVTQRETTSAVAAKLGSLVGVNAGFFVTSDSDGVQGIPSGLAAYDGEVASMAAGARTALVLSDGGRHVRIARLTSTATARAGGSSYAVQGINRLPGTVRDCGRPGATPSALPWQDVTCHESDDLVLFTPAFGAALPGGAGTQVMLDGHGRVVSVGARGGSVPAGGSVLQGIGAAADWLTAHAVPGQRVDVRDTVRDTAGRQVRLGAGDSVVSAAPTLVADGRIAIDAAAEGTVDPQDLSFGYAWANVRQPRTMAGIDARGRLLLVTVDGRLTGGSEGFTISEAAHFMRSLGAVQAMNLDGGGSTAFTVGGTLLNHPSDATGERAVGDTIEVLPGH</sequence>